<dbReference type="Proteomes" id="UP000012589">
    <property type="component" value="Unassembled WGS sequence"/>
</dbReference>
<dbReference type="PANTHER" id="PTHR39162:SF1">
    <property type="entry name" value="SPORULATION PROTEIN YTFJ"/>
    <property type="match status" value="1"/>
</dbReference>
<comment type="caution">
    <text evidence="2">The sequence shown here is derived from an EMBL/GenBank/DDBJ whole genome shotgun (WGS) entry which is preliminary data.</text>
</comment>
<accession>N2B7A4</accession>
<evidence type="ECO:0000313" key="3">
    <source>
        <dbReference type="Proteomes" id="UP000012589"/>
    </source>
</evidence>
<feature type="compositionally biased region" description="Basic and acidic residues" evidence="1">
    <location>
        <begin position="109"/>
        <end position="126"/>
    </location>
</feature>
<evidence type="ECO:0000313" key="2">
    <source>
        <dbReference type="EMBL" id="EMZ36306.1"/>
    </source>
</evidence>
<name>N2B7A4_9FIRM</name>
<dbReference type="PANTHER" id="PTHR39162">
    <property type="entry name" value="GLL3345 PROTEIN"/>
    <property type="match status" value="1"/>
</dbReference>
<evidence type="ECO:0000256" key="1">
    <source>
        <dbReference type="SAM" id="MobiDB-lite"/>
    </source>
</evidence>
<dbReference type="HOGENOM" id="CLU_115880_1_0_9"/>
<organism evidence="2 3">
    <name type="scientific">Eubacterium plexicaudatum ASF492</name>
    <dbReference type="NCBI Taxonomy" id="1235802"/>
    <lineage>
        <taxon>Bacteria</taxon>
        <taxon>Bacillati</taxon>
        <taxon>Bacillota</taxon>
        <taxon>Clostridia</taxon>
        <taxon>Eubacteriales</taxon>
        <taxon>Eubacteriaceae</taxon>
        <taxon>Eubacterium</taxon>
    </lineage>
</organism>
<sequence>MSDNSFSTTVASLFKGMDSFITTKTVVGDAVHIGETIILPLVDVSFGVAAGAFTGENKNNGGGGMGGKITPSAVLVIQNGTTKLVNVKNQDGITKILDMIPDFVNKFTSKEKDTQADPEAQKKAADALESQLGDALNEKISE</sequence>
<reference evidence="2 3" key="1">
    <citation type="journal article" date="2014" name="Genome Announc.">
        <title>Draft genome sequences of the altered schaedler flora, a defined bacterial community from gnotobiotic mice.</title>
        <authorList>
            <person name="Wannemuehler M.J."/>
            <person name="Overstreet A.M."/>
            <person name="Ward D.V."/>
            <person name="Phillips G.J."/>
        </authorList>
    </citation>
    <scope>NUCLEOTIDE SEQUENCE [LARGE SCALE GENOMIC DNA]</scope>
    <source>
        <strain evidence="2 3">ASF492</strain>
    </source>
</reference>
<gene>
    <name evidence="2" type="ORF">C823_00673</name>
</gene>
<keyword evidence="3" id="KW-1185">Reference proteome</keyword>
<dbReference type="PATRIC" id="fig|1235802.3.peg.715"/>
<dbReference type="EMBL" id="AQFT01000023">
    <property type="protein sequence ID" value="EMZ36306.1"/>
    <property type="molecule type" value="Genomic_DNA"/>
</dbReference>
<dbReference type="AlphaFoldDB" id="N2B7A4"/>
<feature type="region of interest" description="Disordered" evidence="1">
    <location>
        <begin position="109"/>
        <end position="142"/>
    </location>
</feature>
<dbReference type="Pfam" id="PF09579">
    <property type="entry name" value="Spore_YtfJ"/>
    <property type="match status" value="1"/>
</dbReference>
<protein>
    <recommendedName>
        <fullName evidence="4">Sporulation protein YtfJ</fullName>
    </recommendedName>
</protein>
<evidence type="ECO:0008006" key="4">
    <source>
        <dbReference type="Google" id="ProtNLM"/>
    </source>
</evidence>
<proteinExistence type="predicted"/>
<dbReference type="STRING" id="1235802.C823_00673"/>
<dbReference type="PIRSF" id="PIRSF021377">
    <property type="entry name" value="YtfJ"/>
    <property type="match status" value="1"/>
</dbReference>
<dbReference type="OrthoDB" id="1711150at2"/>
<dbReference type="InterPro" id="IPR014229">
    <property type="entry name" value="Spore_YtfJ"/>
</dbReference>
<dbReference type="eggNOG" id="COG3874">
    <property type="taxonomic scope" value="Bacteria"/>
</dbReference>